<feature type="region of interest" description="Disordered" evidence="1">
    <location>
        <begin position="78"/>
        <end position="129"/>
    </location>
</feature>
<accession>A0A8R2B9G0</accession>
<feature type="chain" id="PRO_5035748612" description="DUF4774 domain-containing protein" evidence="2">
    <location>
        <begin position="18"/>
        <end position="274"/>
    </location>
</feature>
<dbReference type="Proteomes" id="UP000007819">
    <property type="component" value="Chromosome A1"/>
</dbReference>
<feature type="compositionally biased region" description="Acidic residues" evidence="1">
    <location>
        <begin position="95"/>
        <end position="109"/>
    </location>
</feature>
<evidence type="ECO:0000256" key="1">
    <source>
        <dbReference type="SAM" id="MobiDB-lite"/>
    </source>
</evidence>
<dbReference type="GeneID" id="100166780"/>
<dbReference type="InterPro" id="IPR031942">
    <property type="entry name" value="DUF4774"/>
</dbReference>
<name>A0A8R2B9G0_ACYPI</name>
<evidence type="ECO:0000256" key="2">
    <source>
        <dbReference type="SAM" id="SignalP"/>
    </source>
</evidence>
<feature type="signal peptide" evidence="2">
    <location>
        <begin position="1"/>
        <end position="17"/>
    </location>
</feature>
<reference evidence="5" key="1">
    <citation type="submission" date="2010-06" db="EMBL/GenBank/DDBJ databases">
        <authorList>
            <person name="Jiang H."/>
            <person name="Abraham K."/>
            <person name="Ali S."/>
            <person name="Alsbrooks S.L."/>
            <person name="Anim B.N."/>
            <person name="Anosike U.S."/>
            <person name="Attaway T."/>
            <person name="Bandaranaike D.P."/>
            <person name="Battles P.K."/>
            <person name="Bell S.N."/>
            <person name="Bell A.V."/>
            <person name="Beltran B."/>
            <person name="Bickham C."/>
            <person name="Bustamante Y."/>
            <person name="Caleb T."/>
            <person name="Canada A."/>
            <person name="Cardenas V."/>
            <person name="Carter K."/>
            <person name="Chacko J."/>
            <person name="Chandrabose M.N."/>
            <person name="Chavez D."/>
            <person name="Chavez A."/>
            <person name="Chen L."/>
            <person name="Chu H.-S."/>
            <person name="Claassen K.J."/>
            <person name="Cockrell R."/>
            <person name="Collins M."/>
            <person name="Cooper J.A."/>
            <person name="Cree A."/>
            <person name="Curry S.M."/>
            <person name="Da Y."/>
            <person name="Dao M.D."/>
            <person name="Das B."/>
            <person name="Davila M.-L."/>
            <person name="Davy-Carroll L."/>
            <person name="Denson S."/>
            <person name="Dinh H."/>
            <person name="Ebong V.E."/>
            <person name="Edwards J.R."/>
            <person name="Egan A."/>
            <person name="El-Daye J."/>
            <person name="Escobedo L."/>
            <person name="Fernandez S."/>
            <person name="Fernando P.R."/>
            <person name="Flagg N."/>
            <person name="Forbes L.D."/>
            <person name="Fowler R.G."/>
            <person name="Fu Q."/>
            <person name="Gabisi R.A."/>
            <person name="Ganer J."/>
            <person name="Garbino Pronczuk A."/>
            <person name="Garcia R.M."/>
            <person name="Garner T."/>
            <person name="Garrett T.E."/>
            <person name="Gonzalez D.A."/>
            <person name="Hamid H."/>
            <person name="Hawkins E.S."/>
            <person name="Hirani K."/>
            <person name="Hogues M.E."/>
            <person name="Hollins B."/>
            <person name="Hsiao C.-H."/>
            <person name="Jabil R."/>
            <person name="James M.L."/>
            <person name="Jhangiani S.N."/>
            <person name="Johnson B."/>
            <person name="Johnson Q."/>
            <person name="Joshi V."/>
            <person name="Kalu J.B."/>
            <person name="Kam C."/>
            <person name="Kashfia A."/>
            <person name="Keebler J."/>
            <person name="Kisamo H."/>
            <person name="Kovar C.L."/>
            <person name="Lago L.A."/>
            <person name="Lai C.-Y."/>
            <person name="Laidlaw J."/>
            <person name="Lara F."/>
            <person name="Le T.-K."/>
            <person name="Lee S.L."/>
            <person name="Legall F.H."/>
            <person name="Lemon S.J."/>
            <person name="Lewis L.R."/>
            <person name="Li B."/>
            <person name="Liu Y."/>
            <person name="Liu Y.-S."/>
            <person name="Lopez J."/>
            <person name="Lozado R.J."/>
            <person name="Lu J."/>
            <person name="Madu R.C."/>
            <person name="Maheshwari M."/>
            <person name="Maheshwari R."/>
            <person name="Malloy K."/>
            <person name="Martinez E."/>
            <person name="Mathew T."/>
            <person name="Mercado I.C."/>
            <person name="Mercado C."/>
            <person name="Meyer B."/>
            <person name="Montgomery K."/>
            <person name="Morgan M.B."/>
            <person name="Munidasa M."/>
            <person name="Nazareth L.V."/>
            <person name="Nelson J."/>
            <person name="Ng B.M."/>
            <person name="Nguyen N.B."/>
            <person name="Nguyen P.Q."/>
            <person name="Nguyen T."/>
            <person name="Obregon M."/>
            <person name="Okwuonu G.O."/>
            <person name="Onwere C.G."/>
            <person name="Orozco G."/>
            <person name="Parra A."/>
            <person name="Patel S."/>
            <person name="Patil S."/>
            <person name="Perez A."/>
            <person name="Perez Y."/>
            <person name="Pham C."/>
            <person name="Primus E.L."/>
            <person name="Pu L.-L."/>
            <person name="Puazo M."/>
            <person name="Qin X."/>
            <person name="Quiroz J.B."/>
            <person name="Reese J."/>
            <person name="Richards S."/>
            <person name="Rives C.M."/>
            <person name="Robberts R."/>
            <person name="Ruiz S.J."/>
            <person name="Ruiz M.J."/>
            <person name="Santibanez J."/>
            <person name="Schneider B.W."/>
            <person name="Sisson I."/>
            <person name="Smith M."/>
            <person name="Sodergren E."/>
            <person name="Song X.-Z."/>
            <person name="Song B.B."/>
            <person name="Summersgill H."/>
            <person name="Thelus R."/>
            <person name="Thornton R.D."/>
            <person name="Trejos Z.Y."/>
            <person name="Usmani K."/>
            <person name="Vattathil S."/>
            <person name="Villasana D."/>
            <person name="Walker D.L."/>
            <person name="Wang S."/>
            <person name="Wang K."/>
            <person name="White C.S."/>
            <person name="Williams A.C."/>
            <person name="Williamson J."/>
            <person name="Wilson K."/>
            <person name="Woghiren I.O."/>
            <person name="Woodworth J.R."/>
            <person name="Worley K.C."/>
            <person name="Wright R.A."/>
            <person name="Wu W."/>
            <person name="Young L."/>
            <person name="Zhang L."/>
            <person name="Zhang J."/>
            <person name="Zhu Y."/>
            <person name="Muzny D.M."/>
            <person name="Weinstock G."/>
            <person name="Gibbs R.A."/>
        </authorList>
    </citation>
    <scope>NUCLEOTIDE SEQUENCE [LARGE SCALE GENOMIC DNA]</scope>
    <source>
        <strain evidence="5">LSR1</strain>
    </source>
</reference>
<proteinExistence type="predicted"/>
<evidence type="ECO:0000313" key="4">
    <source>
        <dbReference type="EnsemblMetazoa" id="XP_008188314.1"/>
    </source>
</evidence>
<sequence>MMFLQVLLFCLIAYGHSRPSDNDEHDEIIREAKRDNKHFQHLSRAQHRGFAENAEDAVQAVPFYGSGKGKFLVIHPSGKTTVEDHKPPQAADGHMEDEDDVGQQEEESDSSSNEPPNESVSVNLPPDNASVAEAKPVGLAIAGTGGVASSKPVATAVVGPGGLALAKPVATAIAGIPGAEALVGVASNGGKHRQKAAVAAAAASATSTPQPIKTAVKPGVKSRRSAGPRGPVVSGTAVDATAQVWPTYPLYKIPESHAWGFILRPVYGVDQYVN</sequence>
<feature type="region of interest" description="Disordered" evidence="1">
    <location>
        <begin position="209"/>
        <end position="233"/>
    </location>
</feature>
<dbReference type="Pfam" id="PF15999">
    <property type="entry name" value="DUF4774"/>
    <property type="match status" value="1"/>
</dbReference>
<evidence type="ECO:0000259" key="3">
    <source>
        <dbReference type="Pfam" id="PF15999"/>
    </source>
</evidence>
<reference evidence="4" key="2">
    <citation type="submission" date="2022-06" db="UniProtKB">
        <authorList>
            <consortium name="EnsemblMetazoa"/>
        </authorList>
    </citation>
    <scope>IDENTIFICATION</scope>
</reference>
<dbReference type="EnsemblMetazoa" id="XM_008190092.3">
    <property type="protein sequence ID" value="XP_008188314.1"/>
    <property type="gene ID" value="LOC100166780"/>
</dbReference>
<feature type="compositionally biased region" description="Low complexity" evidence="1">
    <location>
        <begin position="110"/>
        <end position="121"/>
    </location>
</feature>
<dbReference type="OrthoDB" id="8194084at2759"/>
<feature type="domain" description="DUF4774" evidence="3">
    <location>
        <begin position="131"/>
        <end position="181"/>
    </location>
</feature>
<keyword evidence="5" id="KW-1185">Reference proteome</keyword>
<evidence type="ECO:0000313" key="5">
    <source>
        <dbReference type="Proteomes" id="UP000007819"/>
    </source>
</evidence>
<dbReference type="RefSeq" id="XP_008188314.1">
    <property type="nucleotide sequence ID" value="XM_008190092.2"/>
</dbReference>
<protein>
    <recommendedName>
        <fullName evidence="3">DUF4774 domain-containing protein</fullName>
    </recommendedName>
</protein>
<organism evidence="4 5">
    <name type="scientific">Acyrthosiphon pisum</name>
    <name type="common">Pea aphid</name>
    <dbReference type="NCBI Taxonomy" id="7029"/>
    <lineage>
        <taxon>Eukaryota</taxon>
        <taxon>Metazoa</taxon>
        <taxon>Ecdysozoa</taxon>
        <taxon>Arthropoda</taxon>
        <taxon>Hexapoda</taxon>
        <taxon>Insecta</taxon>
        <taxon>Pterygota</taxon>
        <taxon>Neoptera</taxon>
        <taxon>Paraneoptera</taxon>
        <taxon>Hemiptera</taxon>
        <taxon>Sternorrhyncha</taxon>
        <taxon>Aphidomorpha</taxon>
        <taxon>Aphidoidea</taxon>
        <taxon>Aphididae</taxon>
        <taxon>Macrosiphini</taxon>
        <taxon>Acyrthosiphon</taxon>
    </lineage>
</organism>
<keyword evidence="2" id="KW-0732">Signal</keyword>
<dbReference type="AlphaFoldDB" id="A0A8R2B9G0"/>